<reference evidence="2 3" key="1">
    <citation type="submission" date="2015-07" db="EMBL/GenBank/DDBJ databases">
        <title>Comparative genomics of the Sigatoka disease complex on banana suggests a link between parallel evolutionary changes in Pseudocercospora fijiensis and Pseudocercospora eumusae and increased virulence on the banana host.</title>
        <authorList>
            <person name="Chang T.-C."/>
            <person name="Salvucci A."/>
            <person name="Crous P.W."/>
            <person name="Stergiopoulos I."/>
        </authorList>
    </citation>
    <scope>NUCLEOTIDE SEQUENCE [LARGE SCALE GENOMIC DNA]</scope>
    <source>
        <strain evidence="2 3">CBS 116634</strain>
    </source>
</reference>
<evidence type="ECO:0000313" key="3">
    <source>
        <dbReference type="Proteomes" id="UP000073492"/>
    </source>
</evidence>
<feature type="compositionally biased region" description="Polar residues" evidence="1">
    <location>
        <begin position="1"/>
        <end position="15"/>
    </location>
</feature>
<feature type="region of interest" description="Disordered" evidence="1">
    <location>
        <begin position="1"/>
        <end position="20"/>
    </location>
</feature>
<accession>A0A139I7Z1</accession>
<evidence type="ECO:0000256" key="1">
    <source>
        <dbReference type="SAM" id="MobiDB-lite"/>
    </source>
</evidence>
<dbReference type="AlphaFoldDB" id="A0A139I7Z1"/>
<feature type="compositionally biased region" description="Basic and acidic residues" evidence="1">
    <location>
        <begin position="78"/>
        <end position="90"/>
    </location>
</feature>
<feature type="compositionally biased region" description="Low complexity" evidence="1">
    <location>
        <begin position="40"/>
        <end position="50"/>
    </location>
</feature>
<gene>
    <name evidence="2" type="ORF">AC579_2966</name>
</gene>
<name>A0A139I7Z1_9PEZI</name>
<keyword evidence="3" id="KW-1185">Reference proteome</keyword>
<evidence type="ECO:0000313" key="2">
    <source>
        <dbReference type="EMBL" id="KXT10806.1"/>
    </source>
</evidence>
<comment type="caution">
    <text evidence="2">The sequence shown here is derived from an EMBL/GenBank/DDBJ whole genome shotgun (WGS) entry which is preliminary data.</text>
</comment>
<organism evidence="2 3">
    <name type="scientific">Pseudocercospora musae</name>
    <dbReference type="NCBI Taxonomy" id="113226"/>
    <lineage>
        <taxon>Eukaryota</taxon>
        <taxon>Fungi</taxon>
        <taxon>Dikarya</taxon>
        <taxon>Ascomycota</taxon>
        <taxon>Pezizomycotina</taxon>
        <taxon>Dothideomycetes</taxon>
        <taxon>Dothideomycetidae</taxon>
        <taxon>Mycosphaerellales</taxon>
        <taxon>Mycosphaerellaceae</taxon>
        <taxon>Pseudocercospora</taxon>
    </lineage>
</organism>
<proteinExistence type="predicted"/>
<dbReference type="EMBL" id="LFZO01000238">
    <property type="protein sequence ID" value="KXT10806.1"/>
    <property type="molecule type" value="Genomic_DNA"/>
</dbReference>
<sequence>MLPSSTGQTQKASSASREEELLVGIGGHFNAEDTKRRKSSAAAWPSTTSTRLYDEQKDGIGLRGGGPACGEQLSCTKAGDHGQPDDDQKSHHGRKSVKAWLAEQTHCTPWARLLGKITSKAPSTNANPIIRT</sequence>
<protein>
    <submittedName>
        <fullName evidence="2">Uncharacterized protein</fullName>
    </submittedName>
</protein>
<dbReference type="Proteomes" id="UP000073492">
    <property type="component" value="Unassembled WGS sequence"/>
</dbReference>
<feature type="region of interest" description="Disordered" evidence="1">
    <location>
        <begin position="33"/>
        <end position="98"/>
    </location>
</feature>